<gene>
    <name evidence="1" type="ORF">PXEA_LOCUS26325</name>
</gene>
<protein>
    <submittedName>
        <fullName evidence="1">Uncharacterized protein</fullName>
    </submittedName>
</protein>
<evidence type="ECO:0000313" key="2">
    <source>
        <dbReference type="Proteomes" id="UP000784294"/>
    </source>
</evidence>
<keyword evidence="2" id="KW-1185">Reference proteome</keyword>
<name>A0A3S5CMF3_9PLAT</name>
<organism evidence="1 2">
    <name type="scientific">Protopolystoma xenopodis</name>
    <dbReference type="NCBI Taxonomy" id="117903"/>
    <lineage>
        <taxon>Eukaryota</taxon>
        <taxon>Metazoa</taxon>
        <taxon>Spiralia</taxon>
        <taxon>Lophotrochozoa</taxon>
        <taxon>Platyhelminthes</taxon>
        <taxon>Monogenea</taxon>
        <taxon>Polyopisthocotylea</taxon>
        <taxon>Polystomatidea</taxon>
        <taxon>Polystomatidae</taxon>
        <taxon>Protopolystoma</taxon>
    </lineage>
</organism>
<proteinExistence type="predicted"/>
<evidence type="ECO:0000313" key="1">
    <source>
        <dbReference type="EMBL" id="VEL32885.1"/>
    </source>
</evidence>
<reference evidence="1" key="1">
    <citation type="submission" date="2018-11" db="EMBL/GenBank/DDBJ databases">
        <authorList>
            <consortium name="Pathogen Informatics"/>
        </authorList>
    </citation>
    <scope>NUCLEOTIDE SEQUENCE</scope>
</reference>
<dbReference type="AlphaFoldDB" id="A0A3S5CMF3"/>
<dbReference type="Proteomes" id="UP000784294">
    <property type="component" value="Unassembled WGS sequence"/>
</dbReference>
<comment type="caution">
    <text evidence="1">The sequence shown here is derived from an EMBL/GenBank/DDBJ whole genome shotgun (WGS) entry which is preliminary data.</text>
</comment>
<accession>A0A3S5CMF3</accession>
<sequence length="97" mass="11431">MRYTRPNLDENAHRILLNPSEDFYLEEQFHEHNEDDHDRESINKNREVQVVTELNSYGHEEDGVWADHPINSSGFIEKKTRPLQLAFDPEASILNEV</sequence>
<dbReference type="EMBL" id="CAAALY010244815">
    <property type="protein sequence ID" value="VEL32885.1"/>
    <property type="molecule type" value="Genomic_DNA"/>
</dbReference>